<evidence type="ECO:0000256" key="2">
    <source>
        <dbReference type="ARBA" id="ARBA00009463"/>
    </source>
</evidence>
<evidence type="ECO:0000313" key="6">
    <source>
        <dbReference type="EMBL" id="OXZ29272.1"/>
    </source>
</evidence>
<name>A0A233VA53_FINMA</name>
<feature type="domain" description="3-hydroxyacyl-CoA dehydrogenase C-terminal" evidence="4">
    <location>
        <begin position="189"/>
        <end position="272"/>
    </location>
</feature>
<dbReference type="GO" id="GO:0050104">
    <property type="term" value="F:L-gulonate 3-dehydrogenase activity"/>
    <property type="evidence" value="ECO:0007669"/>
    <property type="project" value="TreeGrafter"/>
</dbReference>
<reference evidence="7" key="1">
    <citation type="submission" date="2017-04" db="EMBL/GenBank/DDBJ databases">
        <title>Finegoldia magna isolated from orthopedic joint implant-associated infections.</title>
        <authorList>
            <person name="Bjorklund S."/>
            <person name="Bruggemann H."/>
            <person name="Jensen A."/>
            <person name="Hellmark B."/>
            <person name="Soderquist B."/>
        </authorList>
    </citation>
    <scope>NUCLEOTIDE SEQUENCE [LARGE SCALE GENOMIC DNA]</scope>
    <source>
        <strain evidence="7">CCUG 54800</strain>
    </source>
</reference>
<organism evidence="6 7">
    <name type="scientific">Finegoldia magna</name>
    <name type="common">Peptostreptococcus magnus</name>
    <dbReference type="NCBI Taxonomy" id="1260"/>
    <lineage>
        <taxon>Bacteria</taxon>
        <taxon>Bacillati</taxon>
        <taxon>Bacillota</taxon>
        <taxon>Tissierellia</taxon>
        <taxon>Tissierellales</taxon>
        <taxon>Peptoniphilaceae</taxon>
        <taxon>Finegoldia</taxon>
    </lineage>
</organism>
<dbReference type="InterPro" id="IPR036291">
    <property type="entry name" value="NAD(P)-bd_dom_sf"/>
</dbReference>
<evidence type="ECO:0000259" key="5">
    <source>
        <dbReference type="Pfam" id="PF02737"/>
    </source>
</evidence>
<dbReference type="PANTHER" id="PTHR48075:SF1">
    <property type="entry name" value="LAMBDA-CRYSTALLIN HOMOLOG"/>
    <property type="match status" value="1"/>
</dbReference>
<dbReference type="Proteomes" id="UP000215413">
    <property type="component" value="Unassembled WGS sequence"/>
</dbReference>
<protein>
    <submittedName>
        <fullName evidence="6">3-hydroxyacyl-CoA dehydrogenase</fullName>
    </submittedName>
</protein>
<dbReference type="InterPro" id="IPR006176">
    <property type="entry name" value="3-OHacyl-CoA_DH_NAD-bd"/>
</dbReference>
<dbReference type="Gene3D" id="3.40.50.720">
    <property type="entry name" value="NAD(P)-binding Rossmann-like Domain"/>
    <property type="match status" value="1"/>
</dbReference>
<comment type="similarity">
    <text evidence="2">Belongs to the 3-hydroxyacyl-CoA dehydrogenase family.</text>
</comment>
<evidence type="ECO:0000256" key="1">
    <source>
        <dbReference type="ARBA" id="ARBA00005086"/>
    </source>
</evidence>
<sequence>MIKNFEKACVIGGGVIGSSFTLLFAMGKMDVISYNRSLESEAKTKKIIEKYVDELIEKKVVSEDKQTILSRISYTTNEQEAIEFADIVEECIPENYDVKKEFVKVFEKYAKPDAVLCSATSGLLVTKIAEDANRPERIFGAHPYNPPHLIPLIEISQGEKSDPETANDLRELFTRLGKKPIIIRNEVPGFIANRLQAVVLREMMDLVDKGVVSMEDCETALTFGPAIRWAIMGPGQIFELGGGEHGLQGLLDHIGPSMETWLEDAATWTKFTDDIKKKTVDGVHEAIKNRPAEIGNTHESLAKYRDGMLVEILRLHKDYKI</sequence>
<dbReference type="RefSeq" id="WP_094205037.1">
    <property type="nucleotide sequence ID" value="NZ_JAWGQT010000043.1"/>
</dbReference>
<proteinExistence type="inferred from homology"/>
<dbReference type="SUPFAM" id="SSF51735">
    <property type="entry name" value="NAD(P)-binding Rossmann-fold domains"/>
    <property type="match status" value="1"/>
</dbReference>
<dbReference type="InterPro" id="IPR006108">
    <property type="entry name" value="3HC_DH_C"/>
</dbReference>
<feature type="domain" description="3-hydroxyacyl-CoA dehydrogenase NAD binding" evidence="5">
    <location>
        <begin position="8"/>
        <end position="185"/>
    </location>
</feature>
<evidence type="ECO:0000259" key="4">
    <source>
        <dbReference type="Pfam" id="PF00725"/>
    </source>
</evidence>
<keyword evidence="3" id="KW-0560">Oxidoreductase</keyword>
<dbReference type="SUPFAM" id="SSF48179">
    <property type="entry name" value="6-phosphogluconate dehydrogenase C-terminal domain-like"/>
    <property type="match status" value="1"/>
</dbReference>
<accession>A0A233VA53</accession>
<comment type="caution">
    <text evidence="6">The sequence shown here is derived from an EMBL/GenBank/DDBJ whole genome shotgun (WGS) entry which is preliminary data.</text>
</comment>
<evidence type="ECO:0000256" key="3">
    <source>
        <dbReference type="ARBA" id="ARBA00023002"/>
    </source>
</evidence>
<dbReference type="PANTHER" id="PTHR48075">
    <property type="entry name" value="3-HYDROXYACYL-COA DEHYDROGENASE FAMILY PROTEIN"/>
    <property type="match status" value="1"/>
</dbReference>
<dbReference type="InterPro" id="IPR013328">
    <property type="entry name" value="6PGD_dom2"/>
</dbReference>
<dbReference type="Pfam" id="PF00725">
    <property type="entry name" value="3HCDH"/>
    <property type="match status" value="1"/>
</dbReference>
<dbReference type="GO" id="GO:0070403">
    <property type="term" value="F:NAD+ binding"/>
    <property type="evidence" value="ECO:0007669"/>
    <property type="project" value="InterPro"/>
</dbReference>
<dbReference type="AlphaFoldDB" id="A0A233VA53"/>
<dbReference type="GO" id="GO:0006631">
    <property type="term" value="P:fatty acid metabolic process"/>
    <property type="evidence" value="ECO:0007669"/>
    <property type="project" value="InterPro"/>
</dbReference>
<dbReference type="InterPro" id="IPR008927">
    <property type="entry name" value="6-PGluconate_DH-like_C_sf"/>
</dbReference>
<comment type="pathway">
    <text evidence="1">Lipid metabolism; butanoate metabolism.</text>
</comment>
<dbReference type="EMBL" id="NDYC01000003">
    <property type="protein sequence ID" value="OXZ29272.1"/>
    <property type="molecule type" value="Genomic_DNA"/>
</dbReference>
<dbReference type="Pfam" id="PF02737">
    <property type="entry name" value="3HCDH_N"/>
    <property type="match status" value="1"/>
</dbReference>
<evidence type="ECO:0000313" key="7">
    <source>
        <dbReference type="Proteomes" id="UP000215413"/>
    </source>
</evidence>
<dbReference type="Gene3D" id="1.10.1040.10">
    <property type="entry name" value="N-(1-d-carboxylethyl)-l-norvaline Dehydrogenase, domain 2"/>
    <property type="match status" value="1"/>
</dbReference>
<gene>
    <name evidence="6" type="ORF">B9N49_00275</name>
</gene>